<evidence type="ECO:0000313" key="2">
    <source>
        <dbReference type="Proteomes" id="UP000717328"/>
    </source>
</evidence>
<protein>
    <submittedName>
        <fullName evidence="1">Uncharacterized protein</fullName>
    </submittedName>
</protein>
<proteinExistence type="predicted"/>
<sequence length="236" mass="26317">MTTTTGICYAYAKNSIDDWSYRYVITFATRDVADTWYRAVTDSVAGGYPRFAGVKRIASQFYVHDSNVALIFETINDPKVALFLRGQMFFTLINDRDGRIQSIIPVLNYVDRINGNSYYIRSANDANTYWYYDTGKNVVVAARDKRTSFTITNADKNRALGSVLIGSDDIYITVNNGTNIGVNSTQDFVGSSVNPQPFKLSALLSGDFQINFNNDGFAGLGPVLRNPGKGERWELV</sequence>
<keyword evidence="2" id="KW-1185">Reference proteome</keyword>
<reference evidence="1" key="1">
    <citation type="submission" date="2021-02" db="EMBL/GenBank/DDBJ databases">
        <authorList>
            <person name="Nieuwenhuis M."/>
            <person name="Van De Peppel L.J.J."/>
        </authorList>
    </citation>
    <scope>NUCLEOTIDE SEQUENCE</scope>
    <source>
        <strain evidence="1">D49</strain>
    </source>
</reference>
<dbReference type="Proteomes" id="UP000717328">
    <property type="component" value="Unassembled WGS sequence"/>
</dbReference>
<organism evidence="1 2">
    <name type="scientific">Sphagnurus paluster</name>
    <dbReference type="NCBI Taxonomy" id="117069"/>
    <lineage>
        <taxon>Eukaryota</taxon>
        <taxon>Fungi</taxon>
        <taxon>Dikarya</taxon>
        <taxon>Basidiomycota</taxon>
        <taxon>Agaricomycotina</taxon>
        <taxon>Agaricomycetes</taxon>
        <taxon>Agaricomycetidae</taxon>
        <taxon>Agaricales</taxon>
        <taxon>Tricholomatineae</taxon>
        <taxon>Lyophyllaceae</taxon>
        <taxon>Sphagnurus</taxon>
    </lineage>
</organism>
<dbReference type="OrthoDB" id="5364171at2759"/>
<evidence type="ECO:0000313" key="1">
    <source>
        <dbReference type="EMBL" id="KAG5651181.1"/>
    </source>
</evidence>
<reference evidence="1" key="2">
    <citation type="submission" date="2021-10" db="EMBL/GenBank/DDBJ databases">
        <title>Phylogenomics reveals ancestral predisposition of the termite-cultivated fungus Termitomyces towards a domesticated lifestyle.</title>
        <authorList>
            <person name="Auxier B."/>
            <person name="Grum-Grzhimaylo A."/>
            <person name="Cardenas M.E."/>
            <person name="Lodge J.D."/>
            <person name="Laessoe T."/>
            <person name="Pedersen O."/>
            <person name="Smith M.E."/>
            <person name="Kuyper T.W."/>
            <person name="Franco-Molano E.A."/>
            <person name="Baroni T.J."/>
            <person name="Aanen D.K."/>
        </authorList>
    </citation>
    <scope>NUCLEOTIDE SEQUENCE</scope>
    <source>
        <strain evidence="1">D49</strain>
    </source>
</reference>
<dbReference type="AlphaFoldDB" id="A0A9P7KL20"/>
<comment type="caution">
    <text evidence="1">The sequence shown here is derived from an EMBL/GenBank/DDBJ whole genome shotgun (WGS) entry which is preliminary data.</text>
</comment>
<name>A0A9P7KL20_9AGAR</name>
<accession>A0A9P7KL20</accession>
<dbReference type="EMBL" id="JABCKI010000284">
    <property type="protein sequence ID" value="KAG5651181.1"/>
    <property type="molecule type" value="Genomic_DNA"/>
</dbReference>
<gene>
    <name evidence="1" type="ORF">H0H81_009588</name>
</gene>